<dbReference type="Pfam" id="PF12973">
    <property type="entry name" value="Cupin_7"/>
    <property type="match status" value="1"/>
</dbReference>
<dbReference type="SUPFAM" id="SSF51182">
    <property type="entry name" value="RmlC-like cupins"/>
    <property type="match status" value="1"/>
</dbReference>
<proteinExistence type="predicted"/>
<dbReference type="InterPro" id="IPR025979">
    <property type="entry name" value="ChrR-like_cupin_dom"/>
</dbReference>
<evidence type="ECO:0000313" key="3">
    <source>
        <dbReference type="Proteomes" id="UP000252289"/>
    </source>
</evidence>
<dbReference type="EMBL" id="QOQK01000009">
    <property type="protein sequence ID" value="RCL84717.1"/>
    <property type="molecule type" value="Genomic_DNA"/>
</dbReference>
<feature type="domain" description="ChrR-like cupin" evidence="1">
    <location>
        <begin position="11"/>
        <end position="113"/>
    </location>
</feature>
<protein>
    <recommendedName>
        <fullName evidence="1">ChrR-like cupin domain-containing protein</fullName>
    </recommendedName>
</protein>
<evidence type="ECO:0000259" key="1">
    <source>
        <dbReference type="Pfam" id="PF12973"/>
    </source>
</evidence>
<gene>
    <name evidence="2" type="ORF">DBW64_02935</name>
</gene>
<accession>A0A368EJL3</accession>
<dbReference type="Gene3D" id="2.60.120.10">
    <property type="entry name" value="Jelly Rolls"/>
    <property type="match status" value="1"/>
</dbReference>
<dbReference type="InterPro" id="IPR014710">
    <property type="entry name" value="RmlC-like_jellyroll"/>
</dbReference>
<dbReference type="InterPro" id="IPR011051">
    <property type="entry name" value="RmlC_Cupin_sf"/>
</dbReference>
<reference evidence="2 3" key="1">
    <citation type="journal article" date="2018" name="Microbiome">
        <title>Fine metagenomic profile of the Mediterranean stratified and mixed water columns revealed by assembly and recruitment.</title>
        <authorList>
            <person name="Haro-Moreno J.M."/>
            <person name="Lopez-Perez M."/>
            <person name="De La Torre J.R."/>
            <person name="Picazo A."/>
            <person name="Camacho A."/>
            <person name="Rodriguez-Valera F."/>
        </authorList>
    </citation>
    <scope>NUCLEOTIDE SEQUENCE [LARGE SCALE GENOMIC DNA]</scope>
    <source>
        <strain evidence="2">MED-G50</strain>
    </source>
</reference>
<comment type="caution">
    <text evidence="2">The sequence shown here is derived from an EMBL/GenBank/DDBJ whole genome shotgun (WGS) entry which is preliminary data.</text>
</comment>
<dbReference type="AlphaFoldDB" id="A0A368EJL3"/>
<sequence>MMENFEVSDAGDILVDTKQLDWLDVGGGTYFKILRACVKTGEWALYVKMDPGAKFQPHRHQGSGQFFITKGELIYDVGKADMGTYGFEPIFAEHFEAGCNEETEMLFIGNGAVTYFKDDKSVDYVFDAETLINLQKGTAKLDIGV</sequence>
<name>A0A368EJL3_9PROT</name>
<evidence type="ECO:0000313" key="2">
    <source>
        <dbReference type="EMBL" id="RCL84717.1"/>
    </source>
</evidence>
<organism evidence="2 3">
    <name type="scientific">PS1 clade bacterium</name>
    <dbReference type="NCBI Taxonomy" id="2175152"/>
    <lineage>
        <taxon>Bacteria</taxon>
        <taxon>Pseudomonadati</taxon>
        <taxon>Pseudomonadota</taxon>
        <taxon>Alphaproteobacteria</taxon>
        <taxon>PS1 clade</taxon>
    </lineage>
</organism>
<dbReference type="Proteomes" id="UP000252289">
    <property type="component" value="Unassembled WGS sequence"/>
</dbReference>